<dbReference type="EMBL" id="JACHVP010000001">
    <property type="protein sequence ID" value="MBB2965964.1"/>
    <property type="molecule type" value="Genomic_DNA"/>
</dbReference>
<feature type="domain" description="Isochorismatase-like" evidence="2">
    <location>
        <begin position="5"/>
        <end position="142"/>
    </location>
</feature>
<dbReference type="PANTHER" id="PTHR43540:SF1">
    <property type="entry name" value="ISOCHORISMATASE HYDROLASE"/>
    <property type="match status" value="1"/>
</dbReference>
<comment type="caution">
    <text evidence="3">The sequence shown here is derived from an EMBL/GenBank/DDBJ whole genome shotgun (WGS) entry which is preliminary data.</text>
</comment>
<dbReference type="InterPro" id="IPR036380">
    <property type="entry name" value="Isochorismatase-like_sf"/>
</dbReference>
<dbReference type="Proteomes" id="UP000538196">
    <property type="component" value="Unassembled WGS sequence"/>
</dbReference>
<evidence type="ECO:0000313" key="3">
    <source>
        <dbReference type="EMBL" id="MBB2965964.1"/>
    </source>
</evidence>
<gene>
    <name evidence="3" type="ORF">FHX33_000696</name>
</gene>
<proteinExistence type="predicted"/>
<dbReference type="SUPFAM" id="SSF52499">
    <property type="entry name" value="Isochorismatase-like hydrolases"/>
    <property type="match status" value="1"/>
</dbReference>
<name>A0A7W4YIT9_LEIAQ</name>
<evidence type="ECO:0000313" key="4">
    <source>
        <dbReference type="Proteomes" id="UP000538196"/>
    </source>
</evidence>
<sequence>MGYGLMLVDVQRNMLEGETAIARADEFRRVLAGLLEAARDAGVPIVHVQNDGAPGDPDEPGTRGWESVLAPAPGEPVVRKDDPDTFLSNPALADVLHAMGVDTLVVAGLQSEVCVQATALGALERGFAVVVPSGAHATFDGDVPADEIVARVTLELDAAGVEVVELDEVRFR</sequence>
<dbReference type="PANTHER" id="PTHR43540">
    <property type="entry name" value="PEROXYUREIDOACRYLATE/UREIDOACRYLATE AMIDOHYDROLASE-RELATED"/>
    <property type="match status" value="1"/>
</dbReference>
<dbReference type="RefSeq" id="WP_021764756.1">
    <property type="nucleotide sequence ID" value="NZ_JACHVP010000001.1"/>
</dbReference>
<dbReference type="Gene3D" id="3.40.50.850">
    <property type="entry name" value="Isochorismatase-like"/>
    <property type="match status" value="1"/>
</dbReference>
<dbReference type="InterPro" id="IPR050272">
    <property type="entry name" value="Isochorismatase-like_hydrls"/>
</dbReference>
<dbReference type="Pfam" id="PF00857">
    <property type="entry name" value="Isochorismatase"/>
    <property type="match status" value="1"/>
</dbReference>
<protein>
    <submittedName>
        <fullName evidence="3">Nicotinamidase-related amidase</fullName>
    </submittedName>
</protein>
<keyword evidence="1" id="KW-0378">Hydrolase</keyword>
<reference evidence="3 4" key="1">
    <citation type="submission" date="2020-08" db="EMBL/GenBank/DDBJ databases">
        <title>Sequencing the genomes of 1000 actinobacteria strains.</title>
        <authorList>
            <person name="Klenk H.-P."/>
        </authorList>
    </citation>
    <scope>NUCLEOTIDE SEQUENCE [LARGE SCALE GENOMIC DNA]</scope>
    <source>
        <strain evidence="3 4">DSM 20146</strain>
    </source>
</reference>
<organism evidence="3 4">
    <name type="scientific">Leifsonia aquatica</name>
    <name type="common">Corynebacterium aquaticum</name>
    <dbReference type="NCBI Taxonomy" id="144185"/>
    <lineage>
        <taxon>Bacteria</taxon>
        <taxon>Bacillati</taxon>
        <taxon>Actinomycetota</taxon>
        <taxon>Actinomycetes</taxon>
        <taxon>Micrococcales</taxon>
        <taxon>Microbacteriaceae</taxon>
        <taxon>Leifsonia</taxon>
    </lineage>
</organism>
<accession>A0A7W4YIT9</accession>
<dbReference type="AlphaFoldDB" id="A0A7W4YIT9"/>
<evidence type="ECO:0000256" key="1">
    <source>
        <dbReference type="ARBA" id="ARBA00022801"/>
    </source>
</evidence>
<dbReference type="InterPro" id="IPR000868">
    <property type="entry name" value="Isochorismatase-like_dom"/>
</dbReference>
<dbReference type="GO" id="GO:0016787">
    <property type="term" value="F:hydrolase activity"/>
    <property type="evidence" value="ECO:0007669"/>
    <property type="project" value="UniProtKB-KW"/>
</dbReference>
<evidence type="ECO:0000259" key="2">
    <source>
        <dbReference type="Pfam" id="PF00857"/>
    </source>
</evidence>
<keyword evidence="4" id="KW-1185">Reference proteome</keyword>